<evidence type="ECO:0008006" key="3">
    <source>
        <dbReference type="Google" id="ProtNLM"/>
    </source>
</evidence>
<proteinExistence type="predicted"/>
<dbReference type="EMBL" id="JAVREO010000007">
    <property type="protein sequence ID" value="MDT0267405.1"/>
    <property type="molecule type" value="Genomic_DNA"/>
</dbReference>
<accession>A0ABU2JQZ6</accession>
<dbReference type="Proteomes" id="UP001183410">
    <property type="component" value="Unassembled WGS sequence"/>
</dbReference>
<evidence type="ECO:0000313" key="1">
    <source>
        <dbReference type="EMBL" id="MDT0267405.1"/>
    </source>
</evidence>
<dbReference type="RefSeq" id="WP_311667465.1">
    <property type="nucleotide sequence ID" value="NZ_JAVREO010000007.1"/>
</dbReference>
<dbReference type="SUPFAM" id="SSF51161">
    <property type="entry name" value="Trimeric LpxA-like enzymes"/>
    <property type="match status" value="1"/>
</dbReference>
<keyword evidence="2" id="KW-1185">Reference proteome</keyword>
<comment type="caution">
    <text evidence="1">The sequence shown here is derived from an EMBL/GenBank/DDBJ whole genome shotgun (WGS) entry which is preliminary data.</text>
</comment>
<name>A0ABU2JQZ6_9ACTN</name>
<protein>
    <recommendedName>
        <fullName evidence="3">Gamma carbonic anhydrase family protein</fullName>
    </recommendedName>
</protein>
<gene>
    <name evidence="1" type="ORF">RM844_14025</name>
</gene>
<evidence type="ECO:0000313" key="2">
    <source>
        <dbReference type="Proteomes" id="UP001183410"/>
    </source>
</evidence>
<sequence>MTPFPFDGRVQGVGDTACPAPDATLVGVAEQASVSLGGDEDDSPIGTAAILLNGRRANAGSLVVAGTVPRAGAAPGTPLAGVPGEVRRELTAREADATRRNAAHYRTLAVRQARSDEGDAIP</sequence>
<dbReference type="InterPro" id="IPR011004">
    <property type="entry name" value="Trimer_LpxA-like_sf"/>
</dbReference>
<organism evidence="1 2">
    <name type="scientific">Streptomyces chisholmiae</name>
    <dbReference type="NCBI Taxonomy" id="3075540"/>
    <lineage>
        <taxon>Bacteria</taxon>
        <taxon>Bacillati</taxon>
        <taxon>Actinomycetota</taxon>
        <taxon>Actinomycetes</taxon>
        <taxon>Kitasatosporales</taxon>
        <taxon>Streptomycetaceae</taxon>
        <taxon>Streptomyces</taxon>
    </lineage>
</organism>
<reference evidence="2" key="1">
    <citation type="submission" date="2023-07" db="EMBL/GenBank/DDBJ databases">
        <title>30 novel species of actinomycetes from the DSMZ collection.</title>
        <authorList>
            <person name="Nouioui I."/>
        </authorList>
    </citation>
    <scope>NUCLEOTIDE SEQUENCE [LARGE SCALE GENOMIC DNA]</scope>
    <source>
        <strain evidence="2">DSM 44915</strain>
    </source>
</reference>